<name>A0ABY5HRS8_9SPIR</name>
<organism evidence="1 2">
    <name type="scientific">Treponema putidum</name>
    <dbReference type="NCBI Taxonomy" id="221027"/>
    <lineage>
        <taxon>Bacteria</taxon>
        <taxon>Pseudomonadati</taxon>
        <taxon>Spirochaetota</taxon>
        <taxon>Spirochaetia</taxon>
        <taxon>Spirochaetales</taxon>
        <taxon>Treponemataceae</taxon>
        <taxon>Treponema</taxon>
    </lineage>
</organism>
<dbReference type="Proteomes" id="UP001059401">
    <property type="component" value="Chromosome"/>
</dbReference>
<evidence type="ECO:0008006" key="3">
    <source>
        <dbReference type="Google" id="ProtNLM"/>
    </source>
</evidence>
<accession>A0ABY5HRS8</accession>
<protein>
    <recommendedName>
        <fullName evidence="3">Prohead serine protease</fullName>
    </recommendedName>
</protein>
<evidence type="ECO:0000313" key="1">
    <source>
        <dbReference type="EMBL" id="UTY27637.1"/>
    </source>
</evidence>
<evidence type="ECO:0000313" key="2">
    <source>
        <dbReference type="Proteomes" id="UP001059401"/>
    </source>
</evidence>
<dbReference type="RefSeq" id="WP_255805652.1">
    <property type="nucleotide sequence ID" value="NZ_CP038802.1"/>
</dbReference>
<reference evidence="1" key="1">
    <citation type="submission" date="2019-04" db="EMBL/GenBank/DDBJ databases">
        <title>Whole genome sequencing of oral phylogroup 2 treponemes.</title>
        <authorList>
            <person name="Chan Y."/>
            <person name="Zeng H.H."/>
            <person name="Yu X.L."/>
            <person name="Leung W.K."/>
            <person name="Watt R.M."/>
        </authorList>
    </citation>
    <scope>NUCLEOTIDE SEQUENCE</scope>
    <source>
        <strain evidence="1">OMZ 847</strain>
    </source>
</reference>
<proteinExistence type="predicted"/>
<sequence>MNDNENTIYLQMELKKGSFTQNEEGDFIFDVEASNENLDLEQQRVLQEALLNSKDYFLTNGVISKDHLHQQIVGEGENKKIIFNEEYVIGEPLKVYTEGGKTRVRGKLYKLNEHAQKFIKLLKEGSTRIKASVGGIAPLVQKVKENGQEVGRVVSVLWNDLALTISPVNPTVGAAYMVKSLNSLEFVKALSAGYGTDHTSFTGGRALIPEDTGKKISEADIMDGLIKAILSGEINSVEKCEEYLAGFNIDKEMSSKYLQFILEKDNDIRRIIPMGKSNFWNEMKEKLEKSFGKAPETEPKKGEEAKNQEDVEEIVAIEEDGNASSEENDAMKKAMDATPVLEAFQERLDAMQSSIEVLAKSTQGILEKLEKSEETQDLLGKSLLATVQELDKVGNTPIPRGGAVNALQAMMAKGGKAGVLETGLVRHKQFTSAEKDEAMDVLLKAVEAGEITAIECGKFETQINKSMRDPNFQLDQDKIRFLQKKLAK</sequence>
<gene>
    <name evidence="1" type="ORF">E4N76_00540</name>
</gene>
<dbReference type="EMBL" id="CP038802">
    <property type="protein sequence ID" value="UTY27637.1"/>
    <property type="molecule type" value="Genomic_DNA"/>
</dbReference>
<keyword evidence="2" id="KW-1185">Reference proteome</keyword>